<dbReference type="Proteomes" id="UP000664032">
    <property type="component" value="Unassembled WGS sequence"/>
</dbReference>
<organism evidence="1 2">
    <name type="scientific">Psilocybe cubensis</name>
    <name type="common">Psychedelic mushroom</name>
    <name type="synonym">Stropharia cubensis</name>
    <dbReference type="NCBI Taxonomy" id="181762"/>
    <lineage>
        <taxon>Eukaryota</taxon>
        <taxon>Fungi</taxon>
        <taxon>Dikarya</taxon>
        <taxon>Basidiomycota</taxon>
        <taxon>Agaricomycotina</taxon>
        <taxon>Agaricomycetes</taxon>
        <taxon>Agaricomycetidae</taxon>
        <taxon>Agaricales</taxon>
        <taxon>Agaricineae</taxon>
        <taxon>Strophariaceae</taxon>
        <taxon>Psilocybe</taxon>
    </lineage>
</organism>
<proteinExistence type="predicted"/>
<dbReference type="EMBL" id="JAFIQS020000008">
    <property type="protein sequence ID" value="KAH9478874.1"/>
    <property type="molecule type" value="Genomic_DNA"/>
</dbReference>
<reference evidence="1" key="1">
    <citation type="submission" date="2021-10" db="EMBL/GenBank/DDBJ databases">
        <title>Psilocybe cubensis genome.</title>
        <authorList>
            <person name="Mckernan K.J."/>
            <person name="Crawford S."/>
            <person name="Trippe A."/>
            <person name="Kane L.T."/>
            <person name="Mclaughlin S."/>
        </authorList>
    </citation>
    <scope>NUCLEOTIDE SEQUENCE</scope>
    <source>
        <strain evidence="1">MGC-MH-2018</strain>
    </source>
</reference>
<evidence type="ECO:0000313" key="2">
    <source>
        <dbReference type="Proteomes" id="UP000664032"/>
    </source>
</evidence>
<gene>
    <name evidence="1" type="ORF">JR316_0009336</name>
</gene>
<accession>A0ACB8GTT3</accession>
<protein>
    <submittedName>
        <fullName evidence="1">Uncharacterized protein</fullName>
    </submittedName>
</protein>
<comment type="caution">
    <text evidence="1">The sequence shown here is derived from an EMBL/GenBank/DDBJ whole genome shotgun (WGS) entry which is preliminary data.</text>
</comment>
<evidence type="ECO:0000313" key="1">
    <source>
        <dbReference type="EMBL" id="KAH9478874.1"/>
    </source>
</evidence>
<keyword evidence="2" id="KW-1185">Reference proteome</keyword>
<sequence length="106" mass="11735">MSTNAFKPIPPFYAPDSPCANETSLIARTALPVQPSTYLISQQEIGFTTPPTSMTNLSSAQQSFKQPFSTGLIPKPDGEVGRPRRGGYNLEKQLGWNKRDYMELKV</sequence>
<name>A0ACB8GTT3_PSICU</name>